<evidence type="ECO:0000256" key="2">
    <source>
        <dbReference type="ARBA" id="ARBA00012737"/>
    </source>
</evidence>
<dbReference type="Pfam" id="PF00733">
    <property type="entry name" value="Asn_synthase"/>
    <property type="match status" value="1"/>
</dbReference>
<evidence type="ECO:0000256" key="4">
    <source>
        <dbReference type="ARBA" id="ARBA00048741"/>
    </source>
</evidence>
<evidence type="ECO:0000259" key="5">
    <source>
        <dbReference type="Pfam" id="PF00733"/>
    </source>
</evidence>
<dbReference type="SUPFAM" id="SSF56235">
    <property type="entry name" value="N-terminal nucleophile aminohydrolases (Ntn hydrolases)"/>
    <property type="match status" value="1"/>
</dbReference>
<comment type="pathway">
    <text evidence="1">Amino-acid biosynthesis; L-asparagine biosynthesis; L-asparagine from L-aspartate (L-Gln route): step 1/1.</text>
</comment>
<keyword evidence="3" id="KW-0061">Asparagine biosynthesis</keyword>
<dbReference type="PANTHER" id="PTHR43284">
    <property type="entry name" value="ASPARAGINE SYNTHETASE (GLUTAMINE-HYDROLYZING)"/>
    <property type="match status" value="1"/>
</dbReference>
<accession>A0ABQ4CGC9</accession>
<evidence type="ECO:0000313" key="7">
    <source>
        <dbReference type="Proteomes" id="UP000624325"/>
    </source>
</evidence>
<keyword evidence="7" id="KW-1185">Reference proteome</keyword>
<dbReference type="EC" id="6.3.5.4" evidence="2"/>
<feature type="domain" description="Asparagine synthetase" evidence="5">
    <location>
        <begin position="143"/>
        <end position="277"/>
    </location>
</feature>
<evidence type="ECO:0000256" key="1">
    <source>
        <dbReference type="ARBA" id="ARBA00005187"/>
    </source>
</evidence>
<organism evidence="6 7">
    <name type="scientific">Asanoa iriomotensis</name>
    <dbReference type="NCBI Taxonomy" id="234613"/>
    <lineage>
        <taxon>Bacteria</taxon>
        <taxon>Bacillati</taxon>
        <taxon>Actinomycetota</taxon>
        <taxon>Actinomycetes</taxon>
        <taxon>Micromonosporales</taxon>
        <taxon>Micromonosporaceae</taxon>
        <taxon>Asanoa</taxon>
    </lineage>
</organism>
<dbReference type="RefSeq" id="WP_203708645.1">
    <property type="nucleotide sequence ID" value="NZ_BAAALU010000018.1"/>
</dbReference>
<dbReference type="PANTHER" id="PTHR43284:SF1">
    <property type="entry name" value="ASPARAGINE SYNTHETASE"/>
    <property type="match status" value="1"/>
</dbReference>
<dbReference type="EMBL" id="BONC01000137">
    <property type="protein sequence ID" value="GIF61827.1"/>
    <property type="molecule type" value="Genomic_DNA"/>
</dbReference>
<reference evidence="6 7" key="1">
    <citation type="submission" date="2021-01" db="EMBL/GenBank/DDBJ databases">
        <title>Whole genome shotgun sequence of Asanoa iriomotensis NBRC 100142.</title>
        <authorList>
            <person name="Komaki H."/>
            <person name="Tamura T."/>
        </authorList>
    </citation>
    <scope>NUCLEOTIDE SEQUENCE [LARGE SCALE GENOMIC DNA]</scope>
    <source>
        <strain evidence="6 7">NBRC 100142</strain>
    </source>
</reference>
<comment type="catalytic activity">
    <reaction evidence="4">
        <text>L-aspartate + L-glutamine + ATP + H2O = L-asparagine + L-glutamate + AMP + diphosphate + H(+)</text>
        <dbReference type="Rhea" id="RHEA:12228"/>
        <dbReference type="ChEBI" id="CHEBI:15377"/>
        <dbReference type="ChEBI" id="CHEBI:15378"/>
        <dbReference type="ChEBI" id="CHEBI:29985"/>
        <dbReference type="ChEBI" id="CHEBI:29991"/>
        <dbReference type="ChEBI" id="CHEBI:30616"/>
        <dbReference type="ChEBI" id="CHEBI:33019"/>
        <dbReference type="ChEBI" id="CHEBI:58048"/>
        <dbReference type="ChEBI" id="CHEBI:58359"/>
        <dbReference type="ChEBI" id="CHEBI:456215"/>
        <dbReference type="EC" id="6.3.5.4"/>
    </reaction>
</comment>
<sequence length="427" mass="46241">MLETILPIANLRWSTDGFTVHHAAQDDTGSPHNIADGGRFATAERTGDTVTLSRDRLGLNKLYFAVDSERGVVAANYLTDLVRAGIQFDAVYAVPAGATAVIDLHDRTIRLNQPHQLPTTADTDTRHHLARARERLIRHIATAAAAVPTAPVAVCLSGGLDSSLIAALVRQHFTNVRAYTYAFDDHTGQLSPDAVHAERLAGQLDIPFRLITADADKILAVLPRAYRFGQDWRDFNVHCAIVNDLLAEAIAADTATDDGPVFVFTGDLMNELLADYTPVQYRGQDFYPLPTAPAEHARLSLVRGVQCGDREVGVFAARDLVAVQPYAQICDDLLRIPATTAKPAVIRALAGTLLPDDSYDRPKARAQIGSPTATTGILPLMVDAGRVGSRLEHEFREAVGVNESTSLAGRIRAGVYRFPSHFPTEAT</sequence>
<dbReference type="InterPro" id="IPR029055">
    <property type="entry name" value="Ntn_hydrolases_N"/>
</dbReference>
<evidence type="ECO:0000256" key="3">
    <source>
        <dbReference type="ARBA" id="ARBA00022888"/>
    </source>
</evidence>
<protein>
    <recommendedName>
        <fullName evidence="2">asparagine synthase (glutamine-hydrolyzing)</fullName>
        <ecNumber evidence="2">6.3.5.4</ecNumber>
    </recommendedName>
</protein>
<evidence type="ECO:0000313" key="6">
    <source>
        <dbReference type="EMBL" id="GIF61827.1"/>
    </source>
</evidence>
<dbReference type="CDD" id="cd01991">
    <property type="entry name" value="Asn_synthase_B_C"/>
    <property type="match status" value="1"/>
</dbReference>
<dbReference type="InterPro" id="IPR014729">
    <property type="entry name" value="Rossmann-like_a/b/a_fold"/>
</dbReference>
<dbReference type="Gene3D" id="3.40.50.620">
    <property type="entry name" value="HUPs"/>
    <property type="match status" value="1"/>
</dbReference>
<proteinExistence type="predicted"/>
<keyword evidence="3" id="KW-0028">Amino-acid biosynthesis</keyword>
<dbReference type="Proteomes" id="UP000624325">
    <property type="component" value="Unassembled WGS sequence"/>
</dbReference>
<comment type="caution">
    <text evidence="6">The sequence shown here is derived from an EMBL/GenBank/DDBJ whole genome shotgun (WGS) entry which is preliminary data.</text>
</comment>
<gene>
    <name evidence="6" type="ORF">Air01nite_79220</name>
</gene>
<dbReference type="InterPro" id="IPR001962">
    <property type="entry name" value="Asn_synthase"/>
</dbReference>
<name>A0ABQ4CGC9_9ACTN</name>
<dbReference type="SUPFAM" id="SSF52402">
    <property type="entry name" value="Adenine nucleotide alpha hydrolases-like"/>
    <property type="match status" value="1"/>
</dbReference>
<dbReference type="InterPro" id="IPR051786">
    <property type="entry name" value="ASN_synthetase/amidase"/>
</dbReference>